<dbReference type="GO" id="GO:0009986">
    <property type="term" value="C:cell surface"/>
    <property type="evidence" value="ECO:0007669"/>
    <property type="project" value="InterPro"/>
</dbReference>
<organism evidence="6 7">
    <name type="scientific">Oesophagostomum dentatum</name>
    <name type="common">Nodular worm</name>
    <dbReference type="NCBI Taxonomy" id="61180"/>
    <lineage>
        <taxon>Eukaryota</taxon>
        <taxon>Metazoa</taxon>
        <taxon>Ecdysozoa</taxon>
        <taxon>Nematoda</taxon>
        <taxon>Chromadorea</taxon>
        <taxon>Rhabditida</taxon>
        <taxon>Rhabditina</taxon>
        <taxon>Rhabditomorpha</taxon>
        <taxon>Strongyloidea</taxon>
        <taxon>Strongylidae</taxon>
        <taxon>Oesophagostomum</taxon>
    </lineage>
</organism>
<dbReference type="GO" id="GO:0005576">
    <property type="term" value="C:extracellular region"/>
    <property type="evidence" value="ECO:0007669"/>
    <property type="project" value="UniProtKB-SubCell"/>
</dbReference>
<dbReference type="AlphaFoldDB" id="A0A0B1T5C6"/>
<sequence length="94" mass="10729">MESNLRVLCSLLLALFVCCSSIRQQSVAVSGRLMCGNQPAAGVRVKLWDEDDALMIYETVCESRNHWTDLLHKKHFSSFLLVSYPNKSPTRRRT</sequence>
<keyword evidence="7" id="KW-1185">Reference proteome</keyword>
<dbReference type="OrthoDB" id="5801732at2759"/>
<feature type="signal peptide" evidence="5">
    <location>
        <begin position="1"/>
        <end position="24"/>
    </location>
</feature>
<comment type="similarity">
    <text evidence="2">Belongs to the nematode transthyretin-like family.</text>
</comment>
<proteinExistence type="inferred from homology"/>
<dbReference type="Gene3D" id="2.60.40.3330">
    <property type="match status" value="1"/>
</dbReference>
<evidence type="ECO:0000256" key="4">
    <source>
        <dbReference type="ARBA" id="ARBA00022729"/>
    </source>
</evidence>
<protein>
    <submittedName>
        <fullName evidence="6">Transthyretin-like family protein</fullName>
    </submittedName>
</protein>
<name>A0A0B1T5C6_OESDE</name>
<dbReference type="InterPro" id="IPR001534">
    <property type="entry name" value="Transthyretin-like"/>
</dbReference>
<dbReference type="PANTHER" id="PTHR21700">
    <property type="entry name" value="TRANSTHYRETIN-LIKE FAMILY PROTEIN-RELATED"/>
    <property type="match status" value="1"/>
</dbReference>
<keyword evidence="3" id="KW-0964">Secreted</keyword>
<gene>
    <name evidence="6" type="ORF">OESDEN_08792</name>
</gene>
<evidence type="ECO:0000256" key="3">
    <source>
        <dbReference type="ARBA" id="ARBA00022525"/>
    </source>
</evidence>
<evidence type="ECO:0000313" key="6">
    <source>
        <dbReference type="EMBL" id="KHJ91346.1"/>
    </source>
</evidence>
<accession>A0A0B1T5C6</accession>
<evidence type="ECO:0000256" key="2">
    <source>
        <dbReference type="ARBA" id="ARBA00010112"/>
    </source>
</evidence>
<dbReference type="InterPro" id="IPR038479">
    <property type="entry name" value="Transthyretin-like_sf"/>
</dbReference>
<keyword evidence="4 5" id="KW-0732">Signal</keyword>
<evidence type="ECO:0000256" key="5">
    <source>
        <dbReference type="SAM" id="SignalP"/>
    </source>
</evidence>
<dbReference type="EMBL" id="KN552141">
    <property type="protein sequence ID" value="KHJ91346.1"/>
    <property type="molecule type" value="Genomic_DNA"/>
</dbReference>
<feature type="chain" id="PRO_5002082995" evidence="5">
    <location>
        <begin position="25"/>
        <end position="94"/>
    </location>
</feature>
<comment type="subcellular location">
    <subcellularLocation>
        <location evidence="1">Secreted</location>
    </subcellularLocation>
</comment>
<evidence type="ECO:0000256" key="1">
    <source>
        <dbReference type="ARBA" id="ARBA00004613"/>
    </source>
</evidence>
<reference evidence="6 7" key="1">
    <citation type="submission" date="2014-03" db="EMBL/GenBank/DDBJ databases">
        <title>Draft genome of the hookworm Oesophagostomum dentatum.</title>
        <authorList>
            <person name="Mitreva M."/>
        </authorList>
    </citation>
    <scope>NUCLEOTIDE SEQUENCE [LARGE SCALE GENOMIC DNA]</scope>
    <source>
        <strain evidence="6 7">OD-Hann</strain>
    </source>
</reference>
<evidence type="ECO:0000313" key="7">
    <source>
        <dbReference type="Proteomes" id="UP000053660"/>
    </source>
</evidence>
<dbReference type="Pfam" id="PF01060">
    <property type="entry name" value="TTR-52"/>
    <property type="match status" value="1"/>
</dbReference>
<dbReference type="Proteomes" id="UP000053660">
    <property type="component" value="Unassembled WGS sequence"/>
</dbReference>